<dbReference type="GO" id="GO:0005673">
    <property type="term" value="C:transcription factor TFIIE complex"/>
    <property type="evidence" value="ECO:0007669"/>
    <property type="project" value="TreeGrafter"/>
</dbReference>
<name>A0A8C6V033_9GOBI</name>
<reference evidence="3" key="2">
    <citation type="submission" date="2025-09" db="UniProtKB">
        <authorList>
            <consortium name="Ensembl"/>
        </authorList>
    </citation>
    <scope>IDENTIFICATION</scope>
</reference>
<sequence length="231" mass="24943">MEIPMLKQSRERAAAGGNAGGPHREAWANKDSSYADMYTQNVVISNEQDELQRQANEAKAPKERIVWLAESTVQGADTEPDIIKNRGEAIPGSQDGTAGGGAQVDENEEVMRALLIHEKRSAPATGGSAATAAATKGLTGANASDSESDTSESDDEMPAAPPTAPLRRVEEEDDEDDDFEEVGAAHTVMVGGRPYSYSEVSERPELVEKMSAQEKEAYIEMGQNLFQDMYY</sequence>
<evidence type="ECO:0000256" key="1">
    <source>
        <dbReference type="SAM" id="MobiDB-lite"/>
    </source>
</evidence>
<evidence type="ECO:0000313" key="4">
    <source>
        <dbReference type="Proteomes" id="UP000694523"/>
    </source>
</evidence>
<dbReference type="AlphaFoldDB" id="A0A8C6V033"/>
<protein>
    <submittedName>
        <fullName evidence="3">General transcription factor IIE, polypeptide 1, alpha</fullName>
    </submittedName>
</protein>
<evidence type="ECO:0000259" key="2">
    <source>
        <dbReference type="Pfam" id="PF11521"/>
    </source>
</evidence>
<feature type="region of interest" description="Disordered" evidence="1">
    <location>
        <begin position="71"/>
        <end position="178"/>
    </location>
</feature>
<dbReference type="PANTHER" id="PTHR13097:SF7">
    <property type="entry name" value="GENERAL TRANSCRIPTION FACTOR IIE SUBUNIT 1"/>
    <property type="match status" value="1"/>
</dbReference>
<dbReference type="PANTHER" id="PTHR13097">
    <property type="entry name" value="TRANSCRIPTION INITIATION FACTOR IIE, ALPHA SUBUNIT"/>
    <property type="match status" value="1"/>
</dbReference>
<dbReference type="Proteomes" id="UP000694523">
    <property type="component" value="Unplaced"/>
</dbReference>
<dbReference type="InterPro" id="IPR039997">
    <property type="entry name" value="TFE"/>
</dbReference>
<dbReference type="Gene3D" id="6.10.140.1250">
    <property type="match status" value="1"/>
</dbReference>
<dbReference type="Pfam" id="PF11521">
    <property type="entry name" value="TFIIE-A_C"/>
    <property type="match status" value="1"/>
</dbReference>
<reference evidence="3" key="1">
    <citation type="submission" date="2025-08" db="UniProtKB">
        <authorList>
            <consortium name="Ensembl"/>
        </authorList>
    </citation>
    <scope>IDENTIFICATION</scope>
</reference>
<evidence type="ECO:0000313" key="3">
    <source>
        <dbReference type="Ensembl" id="ENSNMLP00000043771.1"/>
    </source>
</evidence>
<feature type="region of interest" description="Disordered" evidence="1">
    <location>
        <begin position="1"/>
        <end position="28"/>
    </location>
</feature>
<organism evidence="3 4">
    <name type="scientific">Neogobius melanostomus</name>
    <name type="common">round goby</name>
    <dbReference type="NCBI Taxonomy" id="47308"/>
    <lineage>
        <taxon>Eukaryota</taxon>
        <taxon>Metazoa</taxon>
        <taxon>Chordata</taxon>
        <taxon>Craniata</taxon>
        <taxon>Vertebrata</taxon>
        <taxon>Euteleostomi</taxon>
        <taxon>Actinopterygii</taxon>
        <taxon>Neopterygii</taxon>
        <taxon>Teleostei</taxon>
        <taxon>Neoteleostei</taxon>
        <taxon>Acanthomorphata</taxon>
        <taxon>Gobiaria</taxon>
        <taxon>Gobiiformes</taxon>
        <taxon>Gobioidei</taxon>
        <taxon>Gobiidae</taxon>
        <taxon>Benthophilinae</taxon>
        <taxon>Neogobiini</taxon>
        <taxon>Neogobius</taxon>
    </lineage>
</organism>
<keyword evidence="4" id="KW-1185">Reference proteome</keyword>
<feature type="domain" description="Transcription factor TFIIE alpha subunit C-terminal" evidence="2">
    <location>
        <begin position="146"/>
        <end position="230"/>
    </location>
</feature>
<accession>A0A8C6V033</accession>
<feature type="compositionally biased region" description="Acidic residues" evidence="1">
    <location>
        <begin position="146"/>
        <end position="157"/>
    </location>
</feature>
<dbReference type="GO" id="GO:0006367">
    <property type="term" value="P:transcription initiation at RNA polymerase II promoter"/>
    <property type="evidence" value="ECO:0007669"/>
    <property type="project" value="TreeGrafter"/>
</dbReference>
<feature type="compositionally biased region" description="Low complexity" evidence="1">
    <location>
        <begin position="122"/>
        <end position="145"/>
    </location>
</feature>
<dbReference type="Ensembl" id="ENSNMLT00000048583.1">
    <property type="protein sequence ID" value="ENSNMLP00000043771.1"/>
    <property type="gene ID" value="ENSNMLG00000026523.1"/>
</dbReference>
<proteinExistence type="predicted"/>
<dbReference type="InterPro" id="IPR021600">
    <property type="entry name" value="TFIIE_asu_C"/>
</dbReference>
<feature type="compositionally biased region" description="Basic and acidic residues" evidence="1">
    <location>
        <begin position="109"/>
        <end position="121"/>
    </location>
</feature>